<name>A0AA48HL54_9ALTE</name>
<gene>
    <name evidence="1" type="ORF">MACH26_39720</name>
</gene>
<sequence length="141" mass="16169">MRGIKPSEYANTLAPKGSDYIYKQKKLLYFAPCWQEDFIEFIKSKRFLFGEEVDKHLRFSIVSDQLSEDFLEEIYVVKDVYEALVRAKSAYLSQFISKGAEIKTVGTGVLRKSSIKQRILKNKMKACQSCDYISCPANEAG</sequence>
<dbReference type="EMBL" id="AP027272">
    <property type="protein sequence ID" value="BDX08451.1"/>
    <property type="molecule type" value="Genomic_DNA"/>
</dbReference>
<protein>
    <submittedName>
        <fullName evidence="1">Uncharacterized protein</fullName>
    </submittedName>
</protein>
<dbReference type="AlphaFoldDB" id="A0AA48HL54"/>
<dbReference type="Proteomes" id="UP001333710">
    <property type="component" value="Chromosome"/>
</dbReference>
<keyword evidence="2" id="KW-1185">Reference proteome</keyword>
<evidence type="ECO:0000313" key="2">
    <source>
        <dbReference type="Proteomes" id="UP001333710"/>
    </source>
</evidence>
<accession>A0AA48HL54</accession>
<dbReference type="KEGG" id="pmaw:MACH26_39720"/>
<reference evidence="1" key="1">
    <citation type="submission" date="2023-01" db="EMBL/GenBank/DDBJ databases">
        <title>Complete genome sequence of Planctobacterium marinum strain Dej080120_11.</title>
        <authorList>
            <person name="Ueki S."/>
            <person name="Maruyama F."/>
        </authorList>
    </citation>
    <scope>NUCLEOTIDE SEQUENCE</scope>
    <source>
        <strain evidence="1">Dej080120_11</strain>
    </source>
</reference>
<organism evidence="1 2">
    <name type="scientific">Planctobacterium marinum</name>
    <dbReference type="NCBI Taxonomy" id="1631968"/>
    <lineage>
        <taxon>Bacteria</taxon>
        <taxon>Pseudomonadati</taxon>
        <taxon>Pseudomonadota</taxon>
        <taxon>Gammaproteobacteria</taxon>
        <taxon>Alteromonadales</taxon>
        <taxon>Alteromonadaceae</taxon>
        <taxon>Planctobacterium</taxon>
    </lineage>
</organism>
<proteinExistence type="predicted"/>
<evidence type="ECO:0000313" key="1">
    <source>
        <dbReference type="EMBL" id="BDX08451.1"/>
    </source>
</evidence>